<gene>
    <name evidence="2" type="ORF">LTR25_008825</name>
</gene>
<comment type="caution">
    <text evidence="2">The sequence shown here is derived from an EMBL/GenBank/DDBJ whole genome shotgun (WGS) entry which is preliminary data.</text>
</comment>
<feature type="compositionally biased region" description="Polar residues" evidence="1">
    <location>
        <begin position="530"/>
        <end position="539"/>
    </location>
</feature>
<dbReference type="EMBL" id="JAXLQG010000018">
    <property type="protein sequence ID" value="KAK5530968.1"/>
    <property type="molecule type" value="Genomic_DNA"/>
</dbReference>
<dbReference type="AlphaFoldDB" id="A0AAV9Q128"/>
<evidence type="ECO:0000256" key="1">
    <source>
        <dbReference type="SAM" id="MobiDB-lite"/>
    </source>
</evidence>
<dbReference type="Proteomes" id="UP001345827">
    <property type="component" value="Unassembled WGS sequence"/>
</dbReference>
<evidence type="ECO:0000313" key="2">
    <source>
        <dbReference type="EMBL" id="KAK5530968.1"/>
    </source>
</evidence>
<keyword evidence="3" id="KW-1185">Reference proteome</keyword>
<feature type="region of interest" description="Disordered" evidence="1">
    <location>
        <begin position="530"/>
        <end position="566"/>
    </location>
</feature>
<organism evidence="2 3">
    <name type="scientific">Vermiconidia calcicola</name>
    <dbReference type="NCBI Taxonomy" id="1690605"/>
    <lineage>
        <taxon>Eukaryota</taxon>
        <taxon>Fungi</taxon>
        <taxon>Dikarya</taxon>
        <taxon>Ascomycota</taxon>
        <taxon>Pezizomycotina</taxon>
        <taxon>Dothideomycetes</taxon>
        <taxon>Dothideomycetidae</taxon>
        <taxon>Mycosphaerellales</taxon>
        <taxon>Extremaceae</taxon>
        <taxon>Vermiconidia</taxon>
    </lineage>
</organism>
<proteinExistence type="predicted"/>
<reference evidence="2 3" key="1">
    <citation type="submission" date="2023-06" db="EMBL/GenBank/DDBJ databases">
        <title>Black Yeasts Isolated from many extreme environments.</title>
        <authorList>
            <person name="Coleine C."/>
            <person name="Stajich J.E."/>
            <person name="Selbmann L."/>
        </authorList>
    </citation>
    <scope>NUCLEOTIDE SEQUENCE [LARGE SCALE GENOMIC DNA]</scope>
    <source>
        <strain evidence="2 3">CCFEE 5887</strain>
    </source>
</reference>
<sequence length="604" mass="68208">MQSAGRTTNVASGIKFLPPTSTDRHELSKRGRELERADIKAHAAKISHQKRRQRREKEELELDLRKNLAVPELAILLCGSSDPFNAFPIRVTPQIHRLISYTRDVLLTTLTLPDYMRRLTLDSPRTVTFENSDRVIGGANYAAIMGMFHHATEGAVLAWLTGHIPGIVTAASEEVTHDLTIDGLKMKLQSIRLLRQDLSKYNKLSRDAKGLIRLHVRGLMESDCMALDRDSAKAHLKMLMQFDDPFGGDELSRATDTSVIMFNIVELASKGMERPLIPFGRWTHSRLASYWALCYPALPVHLPEYDEVHPCIQPPVREIMIRLRYCIGICDSPLPTNTAADKLRGSLVYGWIATRTQHDVGVLLHLFFDLIEGKTSTRTAGQQFTEAAICLTLAHCIRKSVLAAQMENSGIDIREASHAIMPRLATTLQSAFSVVAPDERPVYDEVYFWMFYVGAMFEERQKASKRPIWLRNKNGSSGLWFSKLLARHASNLGVRTWSDAKRILEKFVYDRHLQPEGHLWFEDVLSTSERQNDTESSTSDDSRLADDADNPMGSAEVRHEPTRLFPCTTDASGSQTLLVVDLKGQKSNPWLKSKELPHWRQLGC</sequence>
<accession>A0AAV9Q128</accession>
<feature type="compositionally biased region" description="Polar residues" evidence="1">
    <location>
        <begin position="1"/>
        <end position="11"/>
    </location>
</feature>
<evidence type="ECO:0000313" key="3">
    <source>
        <dbReference type="Proteomes" id="UP001345827"/>
    </source>
</evidence>
<protein>
    <submittedName>
        <fullName evidence="2">Uncharacterized protein</fullName>
    </submittedName>
</protein>
<feature type="region of interest" description="Disordered" evidence="1">
    <location>
        <begin position="1"/>
        <end position="26"/>
    </location>
</feature>
<name>A0AAV9Q128_9PEZI</name>